<proteinExistence type="predicted"/>
<evidence type="ECO:0000256" key="1">
    <source>
        <dbReference type="ARBA" id="ARBA00004167"/>
    </source>
</evidence>
<feature type="chain" id="PRO_5021498714" description="Thioredoxin domain-containing protein" evidence="6">
    <location>
        <begin position="23"/>
        <end position="539"/>
    </location>
</feature>
<evidence type="ECO:0000256" key="4">
    <source>
        <dbReference type="ARBA" id="ARBA00023136"/>
    </source>
</evidence>
<keyword evidence="2 5" id="KW-0812">Transmembrane</keyword>
<feature type="transmembrane region" description="Helical" evidence="5">
    <location>
        <begin position="450"/>
        <end position="471"/>
    </location>
</feature>
<dbReference type="PANTHER" id="PTHR46426:SF1">
    <property type="entry name" value="PROTEIN DISULFIDE-ISOMERASE TMX3"/>
    <property type="match status" value="1"/>
</dbReference>
<sequence>MIISYRIPALWIFLTVVDLTAAHMVELNNSILELLDNGPWLINVSYFAQFNSVHQFYAPWCAYCRRLEPVYEKVGHYFATIRSPIKVARLDATTHLKAGRFFKVEGFPTIKLVKNDQTFTYTGDRSLHSIISFASRANGPAVKTLDNVTAFEATAALVQNDPFFVLVAYEKLAQQYRLLMWFFSVPSFSAIPTKYAHLVKHAEQAHRGLVVFKDGDGLVFPCFSDSPEPETFSFMEQRLREWLLRERYPIFIEAPVSDLWEIGTTEMLLKQQREIAEADNTRYSDEESIKMSSSRTGRDHAFAYRLVALFLLNPPQSHDAVSLQFKEFGQNLARQRVPDLVRHYQFAWIDQSLDVLSNLAMVPLSAPSLIVVDPAARRCAIGYLNPNQTRLNGLFTLECEVGCLSCYLMRPVAADGRVPGYGGNTIPIRLRRLGYNFIVGLVNFIRSSPIVALLVFGVPTMFLGCVGYLCCCMDEQYDDMDFDSSSVLHSDRVPIISDEPRCLGPSNEVGDDESVRRRYALHLPKRPAREATEMGEYVL</sequence>
<dbReference type="PROSITE" id="PS51352">
    <property type="entry name" value="THIOREDOXIN_2"/>
    <property type="match status" value="1"/>
</dbReference>
<protein>
    <recommendedName>
        <fullName evidence="7">Thioredoxin domain-containing protein</fullName>
    </recommendedName>
</protein>
<evidence type="ECO:0000256" key="3">
    <source>
        <dbReference type="ARBA" id="ARBA00022989"/>
    </source>
</evidence>
<keyword evidence="4 5" id="KW-0472">Membrane</keyword>
<evidence type="ECO:0000256" key="6">
    <source>
        <dbReference type="SAM" id="SignalP"/>
    </source>
</evidence>
<dbReference type="AlphaFoldDB" id="A0A504Z728"/>
<dbReference type="SUPFAM" id="SSF52833">
    <property type="entry name" value="Thioredoxin-like"/>
    <property type="match status" value="1"/>
</dbReference>
<dbReference type="STRING" id="46835.A0A504Z728"/>
<name>A0A504Z728_FASGI</name>
<evidence type="ECO:0000256" key="2">
    <source>
        <dbReference type="ARBA" id="ARBA00022692"/>
    </source>
</evidence>
<evidence type="ECO:0000313" key="8">
    <source>
        <dbReference type="EMBL" id="TPP65678.1"/>
    </source>
</evidence>
<accession>A0A504Z728</accession>
<keyword evidence="6" id="KW-0732">Signal</keyword>
<dbReference type="EMBL" id="SUNJ01002837">
    <property type="protein sequence ID" value="TPP65678.1"/>
    <property type="molecule type" value="Genomic_DNA"/>
</dbReference>
<dbReference type="Pfam" id="PF00085">
    <property type="entry name" value="Thioredoxin"/>
    <property type="match status" value="1"/>
</dbReference>
<keyword evidence="3 5" id="KW-1133">Transmembrane helix</keyword>
<dbReference type="OrthoDB" id="74910at2759"/>
<feature type="domain" description="Thioredoxin" evidence="7">
    <location>
        <begin position="10"/>
        <end position="139"/>
    </location>
</feature>
<evidence type="ECO:0000256" key="5">
    <source>
        <dbReference type="SAM" id="Phobius"/>
    </source>
</evidence>
<gene>
    <name evidence="8" type="ORF">FGIG_09329</name>
</gene>
<evidence type="ECO:0000259" key="7">
    <source>
        <dbReference type="PROSITE" id="PS51352"/>
    </source>
</evidence>
<comment type="caution">
    <text evidence="8">The sequence shown here is derived from an EMBL/GenBank/DDBJ whole genome shotgun (WGS) entry which is preliminary data.</text>
</comment>
<evidence type="ECO:0000313" key="9">
    <source>
        <dbReference type="Proteomes" id="UP000316759"/>
    </source>
</evidence>
<dbReference type="Gene3D" id="3.40.30.10">
    <property type="entry name" value="Glutaredoxin"/>
    <property type="match status" value="1"/>
</dbReference>
<keyword evidence="9" id="KW-1185">Reference proteome</keyword>
<dbReference type="InterPro" id="IPR052250">
    <property type="entry name" value="PDI_TMX3"/>
</dbReference>
<dbReference type="GO" id="GO:0016020">
    <property type="term" value="C:membrane"/>
    <property type="evidence" value="ECO:0007669"/>
    <property type="project" value="UniProtKB-SubCell"/>
</dbReference>
<organism evidence="8 9">
    <name type="scientific">Fasciola gigantica</name>
    <name type="common">Giant liver fluke</name>
    <dbReference type="NCBI Taxonomy" id="46835"/>
    <lineage>
        <taxon>Eukaryota</taxon>
        <taxon>Metazoa</taxon>
        <taxon>Spiralia</taxon>
        <taxon>Lophotrochozoa</taxon>
        <taxon>Platyhelminthes</taxon>
        <taxon>Trematoda</taxon>
        <taxon>Digenea</taxon>
        <taxon>Plagiorchiida</taxon>
        <taxon>Echinostomata</taxon>
        <taxon>Echinostomatoidea</taxon>
        <taxon>Fasciolidae</taxon>
        <taxon>Fasciola</taxon>
    </lineage>
</organism>
<dbReference type="PANTHER" id="PTHR46426">
    <property type="entry name" value="PROTEIN DISULFIDE-ISOMERASE TMX3"/>
    <property type="match status" value="1"/>
</dbReference>
<dbReference type="InterPro" id="IPR036249">
    <property type="entry name" value="Thioredoxin-like_sf"/>
</dbReference>
<feature type="signal peptide" evidence="6">
    <location>
        <begin position="1"/>
        <end position="22"/>
    </location>
</feature>
<dbReference type="Proteomes" id="UP000316759">
    <property type="component" value="Unassembled WGS sequence"/>
</dbReference>
<dbReference type="GO" id="GO:0005783">
    <property type="term" value="C:endoplasmic reticulum"/>
    <property type="evidence" value="ECO:0007669"/>
    <property type="project" value="TreeGrafter"/>
</dbReference>
<dbReference type="InterPro" id="IPR013766">
    <property type="entry name" value="Thioredoxin_domain"/>
</dbReference>
<reference evidence="8 9" key="1">
    <citation type="submission" date="2019-04" db="EMBL/GenBank/DDBJ databases">
        <title>Annotation for the trematode Fasciola gigantica.</title>
        <authorList>
            <person name="Choi Y.-J."/>
        </authorList>
    </citation>
    <scope>NUCLEOTIDE SEQUENCE [LARGE SCALE GENOMIC DNA]</scope>
    <source>
        <strain evidence="8">Uganda_cow_1</strain>
    </source>
</reference>
<comment type="subcellular location">
    <subcellularLocation>
        <location evidence="1">Membrane</location>
        <topology evidence="1">Single-pass membrane protein</topology>
    </subcellularLocation>
</comment>